<dbReference type="SUPFAM" id="SSF56349">
    <property type="entry name" value="DNA breaking-rejoining enzymes"/>
    <property type="match status" value="1"/>
</dbReference>
<dbReference type="AlphaFoldDB" id="A0AAV4BKN9"/>
<dbReference type="EMBL" id="BLXT01005065">
    <property type="protein sequence ID" value="GFO19472.1"/>
    <property type="molecule type" value="Genomic_DNA"/>
</dbReference>
<dbReference type="GO" id="GO:0003964">
    <property type="term" value="F:RNA-directed DNA polymerase activity"/>
    <property type="evidence" value="ECO:0007669"/>
    <property type="project" value="UniProtKB-KW"/>
</dbReference>
<keyword evidence="3" id="KW-1185">Reference proteome</keyword>
<dbReference type="InterPro" id="IPR013762">
    <property type="entry name" value="Integrase-like_cat_sf"/>
</dbReference>
<accession>A0AAV4BKN9</accession>
<organism evidence="2 3">
    <name type="scientific">Plakobranchus ocellatus</name>
    <dbReference type="NCBI Taxonomy" id="259542"/>
    <lineage>
        <taxon>Eukaryota</taxon>
        <taxon>Metazoa</taxon>
        <taxon>Spiralia</taxon>
        <taxon>Lophotrochozoa</taxon>
        <taxon>Mollusca</taxon>
        <taxon>Gastropoda</taxon>
        <taxon>Heterobranchia</taxon>
        <taxon>Euthyneura</taxon>
        <taxon>Panpulmonata</taxon>
        <taxon>Sacoglossa</taxon>
        <taxon>Placobranchoidea</taxon>
        <taxon>Plakobranchidae</taxon>
        <taxon>Plakobranchus</taxon>
    </lineage>
</organism>
<name>A0AAV4BKN9_9GAST</name>
<sequence>MEKSPLWPTQPFFPDSIEDVNSGAGGIVGEKETTLPPKHARRIPSPSQKVKAGGMQNIWQRFREDGFSLEAIKLLMDSWRPGTKRQYEHYIKKWTAYAEQVGVDCMSPPVAQAVNFLAGLYTAISRDTVSRWIRTLLDLSRIDLTLFTAHSTRAAGTSAAARAGLPLASILNSAGWSSECIFARFYRKEIKTNFGQALLQAHMTDKQ</sequence>
<reference evidence="2 3" key="1">
    <citation type="journal article" date="2021" name="Elife">
        <title>Chloroplast acquisition without the gene transfer in kleptoplastic sea slugs, Plakobranchus ocellatus.</title>
        <authorList>
            <person name="Maeda T."/>
            <person name="Takahashi S."/>
            <person name="Yoshida T."/>
            <person name="Shimamura S."/>
            <person name="Takaki Y."/>
            <person name="Nagai Y."/>
            <person name="Toyoda A."/>
            <person name="Suzuki Y."/>
            <person name="Arimoto A."/>
            <person name="Ishii H."/>
            <person name="Satoh N."/>
            <person name="Nishiyama T."/>
            <person name="Hasebe M."/>
            <person name="Maruyama T."/>
            <person name="Minagawa J."/>
            <person name="Obokata J."/>
            <person name="Shigenobu S."/>
        </authorList>
    </citation>
    <scope>NUCLEOTIDE SEQUENCE [LARGE SCALE GENOMIC DNA]</scope>
</reference>
<evidence type="ECO:0000313" key="2">
    <source>
        <dbReference type="EMBL" id="GFO19472.1"/>
    </source>
</evidence>
<comment type="caution">
    <text evidence="2">The sequence shown here is derived from an EMBL/GenBank/DDBJ whole genome shotgun (WGS) entry which is preliminary data.</text>
</comment>
<dbReference type="Proteomes" id="UP000735302">
    <property type="component" value="Unassembled WGS sequence"/>
</dbReference>
<keyword evidence="2" id="KW-0548">Nucleotidyltransferase</keyword>
<gene>
    <name evidence="2" type="ORF">PoB_004597700</name>
</gene>
<evidence type="ECO:0000313" key="3">
    <source>
        <dbReference type="Proteomes" id="UP000735302"/>
    </source>
</evidence>
<protein>
    <submittedName>
        <fullName evidence="2">Reverse transcriptase/ribonuclease h/methyltransferase</fullName>
    </submittedName>
</protein>
<dbReference type="PANTHER" id="PTHR35617:SF3">
    <property type="entry name" value="CORE-BINDING (CB) DOMAIN-CONTAINING PROTEIN"/>
    <property type="match status" value="1"/>
</dbReference>
<keyword evidence="2" id="KW-0808">Transferase</keyword>
<dbReference type="GO" id="GO:0015074">
    <property type="term" value="P:DNA integration"/>
    <property type="evidence" value="ECO:0007669"/>
    <property type="project" value="InterPro"/>
</dbReference>
<evidence type="ECO:0000256" key="1">
    <source>
        <dbReference type="ARBA" id="ARBA00023172"/>
    </source>
</evidence>
<dbReference type="GO" id="GO:0006310">
    <property type="term" value="P:DNA recombination"/>
    <property type="evidence" value="ECO:0007669"/>
    <property type="project" value="UniProtKB-KW"/>
</dbReference>
<dbReference type="Gene3D" id="1.10.443.10">
    <property type="entry name" value="Intergrase catalytic core"/>
    <property type="match status" value="1"/>
</dbReference>
<keyword evidence="1" id="KW-0233">DNA recombination</keyword>
<proteinExistence type="predicted"/>
<dbReference type="InterPro" id="IPR011010">
    <property type="entry name" value="DNA_brk_join_enz"/>
</dbReference>
<keyword evidence="2" id="KW-0695">RNA-directed DNA polymerase</keyword>
<dbReference type="GO" id="GO:0003677">
    <property type="term" value="F:DNA binding"/>
    <property type="evidence" value="ECO:0007669"/>
    <property type="project" value="InterPro"/>
</dbReference>
<dbReference type="PANTHER" id="PTHR35617">
    <property type="entry name" value="PHAGE_INTEGRASE DOMAIN-CONTAINING PROTEIN"/>
    <property type="match status" value="1"/>
</dbReference>